<dbReference type="InterPro" id="IPR036390">
    <property type="entry name" value="WH_DNA-bd_sf"/>
</dbReference>
<evidence type="ECO:0000313" key="2">
    <source>
        <dbReference type="Proteomes" id="UP001470230"/>
    </source>
</evidence>
<gene>
    <name evidence="1" type="ORF">M9Y10_043620</name>
</gene>
<reference evidence="1 2" key="1">
    <citation type="submission" date="2024-04" db="EMBL/GenBank/DDBJ databases">
        <title>Tritrichomonas musculus Genome.</title>
        <authorList>
            <person name="Alves-Ferreira E."/>
            <person name="Grigg M."/>
            <person name="Lorenzi H."/>
            <person name="Galac M."/>
        </authorList>
    </citation>
    <scope>NUCLEOTIDE SEQUENCE [LARGE SCALE GENOMIC DNA]</scope>
    <source>
        <strain evidence="1 2">EAF2021</strain>
    </source>
</reference>
<dbReference type="Gene3D" id="1.10.10.10">
    <property type="entry name" value="Winged helix-like DNA-binding domain superfamily/Winged helix DNA-binding domain"/>
    <property type="match status" value="1"/>
</dbReference>
<name>A0ABR2K209_9EUKA</name>
<sequence>MAYGSSVSRVPERDYIQSLSNFILSEGILQIPPNQTNHDFWGHQAATLLREYYIHPSIRRPFYKKERVKTTEQIRKAFEKYVNNKCFEMLMSLNWIRQDSHSNLFLITDEARIQMDQIANQLFDKSQNDLLKDENSNPQQ</sequence>
<dbReference type="SUPFAM" id="SSF46785">
    <property type="entry name" value="Winged helix' DNA-binding domain"/>
    <property type="match status" value="1"/>
</dbReference>
<protein>
    <submittedName>
        <fullName evidence="1">Uncharacterized protein</fullName>
    </submittedName>
</protein>
<dbReference type="EMBL" id="JAPFFF010000008">
    <property type="protein sequence ID" value="KAK8884507.1"/>
    <property type="molecule type" value="Genomic_DNA"/>
</dbReference>
<dbReference type="InterPro" id="IPR036388">
    <property type="entry name" value="WH-like_DNA-bd_sf"/>
</dbReference>
<keyword evidence="2" id="KW-1185">Reference proteome</keyword>
<accession>A0ABR2K209</accession>
<comment type="caution">
    <text evidence="1">The sequence shown here is derived from an EMBL/GenBank/DDBJ whole genome shotgun (WGS) entry which is preliminary data.</text>
</comment>
<organism evidence="1 2">
    <name type="scientific">Tritrichomonas musculus</name>
    <dbReference type="NCBI Taxonomy" id="1915356"/>
    <lineage>
        <taxon>Eukaryota</taxon>
        <taxon>Metamonada</taxon>
        <taxon>Parabasalia</taxon>
        <taxon>Tritrichomonadida</taxon>
        <taxon>Tritrichomonadidae</taxon>
        <taxon>Tritrichomonas</taxon>
    </lineage>
</organism>
<evidence type="ECO:0000313" key="1">
    <source>
        <dbReference type="EMBL" id="KAK8884507.1"/>
    </source>
</evidence>
<dbReference type="Proteomes" id="UP001470230">
    <property type="component" value="Unassembled WGS sequence"/>
</dbReference>
<proteinExistence type="predicted"/>